<accession>G4YSX1</accession>
<evidence type="ECO:0000313" key="2">
    <source>
        <dbReference type="EMBL" id="EGZ25390.1"/>
    </source>
</evidence>
<protein>
    <submittedName>
        <fullName evidence="2">Uncharacterized protein</fullName>
    </submittedName>
</protein>
<dbReference type="GeneID" id="20638380"/>
<dbReference type="AlphaFoldDB" id="G4YSX1"/>
<gene>
    <name evidence="2" type="ORF">PHYSODRAFT_253509</name>
</gene>
<feature type="compositionally biased region" description="Low complexity" evidence="1">
    <location>
        <begin position="116"/>
        <end position="157"/>
    </location>
</feature>
<keyword evidence="3" id="KW-1185">Reference proteome</keyword>
<dbReference type="InParanoid" id="G4YSX1"/>
<name>G4YSX1_PHYSP</name>
<evidence type="ECO:0000313" key="3">
    <source>
        <dbReference type="Proteomes" id="UP000002640"/>
    </source>
</evidence>
<feature type="region of interest" description="Disordered" evidence="1">
    <location>
        <begin position="100"/>
        <end position="160"/>
    </location>
</feature>
<dbReference type="KEGG" id="psoj:PHYSODRAFT_253509"/>
<organism evidence="2 3">
    <name type="scientific">Phytophthora sojae (strain P6497)</name>
    <name type="common">Soybean stem and root rot agent</name>
    <name type="synonym">Phytophthora megasperma f. sp. glycines</name>
    <dbReference type="NCBI Taxonomy" id="1094619"/>
    <lineage>
        <taxon>Eukaryota</taxon>
        <taxon>Sar</taxon>
        <taxon>Stramenopiles</taxon>
        <taxon>Oomycota</taxon>
        <taxon>Peronosporomycetes</taxon>
        <taxon>Peronosporales</taxon>
        <taxon>Peronosporaceae</taxon>
        <taxon>Phytophthora</taxon>
    </lineage>
</organism>
<dbReference type="RefSeq" id="XP_009520678.1">
    <property type="nucleotide sequence ID" value="XM_009522383.1"/>
</dbReference>
<proteinExistence type="predicted"/>
<dbReference type="EMBL" id="JH159152">
    <property type="protein sequence ID" value="EGZ25390.1"/>
    <property type="molecule type" value="Genomic_DNA"/>
</dbReference>
<dbReference type="Proteomes" id="UP000002640">
    <property type="component" value="Unassembled WGS sequence"/>
</dbReference>
<evidence type="ECO:0000256" key="1">
    <source>
        <dbReference type="SAM" id="MobiDB-lite"/>
    </source>
</evidence>
<sequence length="181" mass="18480">MTAQRITEAAAAMFGDAPYVVVEIYKDGECSPLSGVQAFSSDQECHVAIDGTRFTSTLADTGDGDVVLYTDDKCGATGDDKTTMALSPKMLGDRNPCTDSAKYYSFNGPPPPPKSTPASTTPSSTPSTTTRTPTTPSSTPSSTTEAPTTTSTGSGTSDAASLFPTLTASLGLLAAAFGLLL</sequence>
<reference evidence="2 3" key="1">
    <citation type="journal article" date="2006" name="Science">
        <title>Phytophthora genome sequences uncover evolutionary origins and mechanisms of pathogenesis.</title>
        <authorList>
            <person name="Tyler B.M."/>
            <person name="Tripathy S."/>
            <person name="Zhang X."/>
            <person name="Dehal P."/>
            <person name="Jiang R.H."/>
            <person name="Aerts A."/>
            <person name="Arredondo F.D."/>
            <person name="Baxter L."/>
            <person name="Bensasson D."/>
            <person name="Beynon J.L."/>
            <person name="Chapman J."/>
            <person name="Damasceno C.M."/>
            <person name="Dorrance A.E."/>
            <person name="Dou D."/>
            <person name="Dickerman A.W."/>
            <person name="Dubchak I.L."/>
            <person name="Garbelotto M."/>
            <person name="Gijzen M."/>
            <person name="Gordon S.G."/>
            <person name="Govers F."/>
            <person name="Grunwald N.J."/>
            <person name="Huang W."/>
            <person name="Ivors K.L."/>
            <person name="Jones R.W."/>
            <person name="Kamoun S."/>
            <person name="Krampis K."/>
            <person name="Lamour K.H."/>
            <person name="Lee M.K."/>
            <person name="McDonald W.H."/>
            <person name="Medina M."/>
            <person name="Meijer H.J."/>
            <person name="Nordberg E.K."/>
            <person name="Maclean D.J."/>
            <person name="Ospina-Giraldo M.D."/>
            <person name="Morris P.F."/>
            <person name="Phuntumart V."/>
            <person name="Putnam N.H."/>
            <person name="Rash S."/>
            <person name="Rose J.K."/>
            <person name="Sakihama Y."/>
            <person name="Salamov A.A."/>
            <person name="Savidor A."/>
            <person name="Scheuring C.F."/>
            <person name="Smith B.M."/>
            <person name="Sobral B.W."/>
            <person name="Terry A."/>
            <person name="Torto-Alalibo T.A."/>
            <person name="Win J."/>
            <person name="Xu Z."/>
            <person name="Zhang H."/>
            <person name="Grigoriev I.V."/>
            <person name="Rokhsar D.S."/>
            <person name="Boore J.L."/>
        </authorList>
    </citation>
    <scope>NUCLEOTIDE SEQUENCE [LARGE SCALE GENOMIC DNA]</scope>
    <source>
        <strain evidence="2 3">P6497</strain>
    </source>
</reference>